<evidence type="ECO:0000313" key="2">
    <source>
        <dbReference type="EMBL" id="KAK4243232.1"/>
    </source>
</evidence>
<evidence type="ECO:0000313" key="3">
    <source>
        <dbReference type="Proteomes" id="UP001303647"/>
    </source>
</evidence>
<protein>
    <submittedName>
        <fullName evidence="2">Uncharacterized protein</fullName>
    </submittedName>
</protein>
<dbReference type="InterPro" id="IPR022698">
    <property type="entry name" value="OrsD"/>
</dbReference>
<gene>
    <name evidence="2" type="ORF">C7999DRAFT_36440</name>
</gene>
<dbReference type="Proteomes" id="UP001303647">
    <property type="component" value="Unassembled WGS sequence"/>
</dbReference>
<feature type="compositionally biased region" description="Pro residues" evidence="1">
    <location>
        <begin position="126"/>
        <end position="136"/>
    </location>
</feature>
<reference evidence="2" key="2">
    <citation type="submission" date="2023-05" db="EMBL/GenBank/DDBJ databases">
        <authorList>
            <consortium name="Lawrence Berkeley National Laboratory"/>
            <person name="Steindorff A."/>
            <person name="Hensen N."/>
            <person name="Bonometti L."/>
            <person name="Westerberg I."/>
            <person name="Brannstrom I.O."/>
            <person name="Guillou S."/>
            <person name="Cros-Aarteil S."/>
            <person name="Calhoun S."/>
            <person name="Haridas S."/>
            <person name="Kuo A."/>
            <person name="Mondo S."/>
            <person name="Pangilinan J."/>
            <person name="Riley R."/>
            <person name="Labutti K."/>
            <person name="Andreopoulos B."/>
            <person name="Lipzen A."/>
            <person name="Chen C."/>
            <person name="Yanf M."/>
            <person name="Daum C."/>
            <person name="Ng V."/>
            <person name="Clum A."/>
            <person name="Ohm R."/>
            <person name="Martin F."/>
            <person name="Silar P."/>
            <person name="Natvig D."/>
            <person name="Lalanne C."/>
            <person name="Gautier V."/>
            <person name="Ament-Velasquez S.L."/>
            <person name="Kruys A."/>
            <person name="Hutchinson M.I."/>
            <person name="Powell A.J."/>
            <person name="Barry K."/>
            <person name="Miller A.N."/>
            <person name="Grigoriev I.V."/>
            <person name="Debuchy R."/>
            <person name="Gladieux P."/>
            <person name="Thoren M.H."/>
            <person name="Johannesson H."/>
        </authorList>
    </citation>
    <scope>NUCLEOTIDE SEQUENCE</scope>
    <source>
        <strain evidence="2">CBS 359.72</strain>
    </source>
</reference>
<reference evidence="2" key="1">
    <citation type="journal article" date="2023" name="Mol. Phylogenet. Evol.">
        <title>Genome-scale phylogeny and comparative genomics of the fungal order Sordariales.</title>
        <authorList>
            <person name="Hensen N."/>
            <person name="Bonometti L."/>
            <person name="Westerberg I."/>
            <person name="Brannstrom I.O."/>
            <person name="Guillou S."/>
            <person name="Cros-Aarteil S."/>
            <person name="Calhoun S."/>
            <person name="Haridas S."/>
            <person name="Kuo A."/>
            <person name="Mondo S."/>
            <person name="Pangilinan J."/>
            <person name="Riley R."/>
            <person name="LaButti K."/>
            <person name="Andreopoulos B."/>
            <person name="Lipzen A."/>
            <person name="Chen C."/>
            <person name="Yan M."/>
            <person name="Daum C."/>
            <person name="Ng V."/>
            <person name="Clum A."/>
            <person name="Steindorff A."/>
            <person name="Ohm R.A."/>
            <person name="Martin F."/>
            <person name="Silar P."/>
            <person name="Natvig D.O."/>
            <person name="Lalanne C."/>
            <person name="Gautier V."/>
            <person name="Ament-Velasquez S.L."/>
            <person name="Kruys A."/>
            <person name="Hutchinson M.I."/>
            <person name="Powell A.J."/>
            <person name="Barry K."/>
            <person name="Miller A.N."/>
            <person name="Grigoriev I.V."/>
            <person name="Debuchy R."/>
            <person name="Gladieux P."/>
            <person name="Hiltunen Thoren M."/>
            <person name="Johannesson H."/>
        </authorList>
    </citation>
    <scope>NUCLEOTIDE SEQUENCE</scope>
    <source>
        <strain evidence="2">CBS 359.72</strain>
    </source>
</reference>
<feature type="region of interest" description="Disordered" evidence="1">
    <location>
        <begin position="125"/>
        <end position="148"/>
    </location>
</feature>
<comment type="caution">
    <text evidence="2">The sequence shown here is derived from an EMBL/GenBank/DDBJ whole genome shotgun (WGS) entry which is preliminary data.</text>
</comment>
<evidence type="ECO:0000256" key="1">
    <source>
        <dbReference type="SAM" id="MobiDB-lite"/>
    </source>
</evidence>
<organism evidence="2 3">
    <name type="scientific">Corynascus novoguineensis</name>
    <dbReference type="NCBI Taxonomy" id="1126955"/>
    <lineage>
        <taxon>Eukaryota</taxon>
        <taxon>Fungi</taxon>
        <taxon>Dikarya</taxon>
        <taxon>Ascomycota</taxon>
        <taxon>Pezizomycotina</taxon>
        <taxon>Sordariomycetes</taxon>
        <taxon>Sordariomycetidae</taxon>
        <taxon>Sordariales</taxon>
        <taxon>Chaetomiaceae</taxon>
        <taxon>Corynascus</taxon>
    </lineage>
</organism>
<dbReference type="AlphaFoldDB" id="A0AAN7CLF9"/>
<accession>A0AAN7CLF9</accession>
<proteinExistence type="predicted"/>
<feature type="non-terminal residue" evidence="2">
    <location>
        <position position="476"/>
    </location>
</feature>
<keyword evidence="3" id="KW-1185">Reference proteome</keyword>
<dbReference type="EMBL" id="MU857845">
    <property type="protein sequence ID" value="KAK4243232.1"/>
    <property type="molecule type" value="Genomic_DNA"/>
</dbReference>
<sequence length="476" mass="52731">MDPFCILVSYDVLVCTICRHACLAQEVTTHLCVKHRDQPPARRAETVRAVQSAASPTAGLYQNQADLAARFRLPSQPGPAIPELDGPFLDGLGYKACLYIARQVRCIQEHCRTAHGWRNPFVTRVLPPPPPPPPQQGSPAVPAPAGYEDGDSLDARLLSLVRQTASQLRRQATTVIEDRDGKLEPNPWLRRVGWAVHLAGLDPRQLYGMASLLVTDGWPKPPLLPPPTTQALAWESVSRTIQAAQSSCSYEEKPFDGRLEPRTIDRYTNLWKRVVGYIFRLRRWPDAARPPYKATPGQGHAFASFRSALRRLPSAATPLAPRDRQLQLADRACLDFLVSLLDHPLPGPSYDSVLLSALAVIGIREDGGWATPDSYTGHYSAVIKVARMLVVRQAQLEVEEADKDQEDGGNDGGAGLFGAVRVKVRRFLTTVHEDSYPTPVDWIFESRSYGLRVQYSTAMTACDEPRSDYPLKGFTE</sequence>
<dbReference type="Pfam" id="PF12013">
    <property type="entry name" value="OrsD"/>
    <property type="match status" value="1"/>
</dbReference>
<name>A0AAN7CLF9_9PEZI</name>
<feature type="compositionally biased region" description="Low complexity" evidence="1">
    <location>
        <begin position="137"/>
        <end position="146"/>
    </location>
</feature>